<evidence type="ECO:0000256" key="2">
    <source>
        <dbReference type="ARBA" id="ARBA00022670"/>
    </source>
</evidence>
<dbReference type="GO" id="GO:0071555">
    <property type="term" value="P:cell wall organization"/>
    <property type="evidence" value="ECO:0007669"/>
    <property type="project" value="UniProtKB-KW"/>
</dbReference>
<dbReference type="PANTHER" id="PTHR43126">
    <property type="entry name" value="D-ALANYL-D-ALANINE DIPEPTIDASE"/>
    <property type="match status" value="1"/>
</dbReference>
<keyword evidence="4 9" id="KW-0378">Hydrolase</keyword>
<comment type="catalytic activity">
    <reaction evidence="1 9">
        <text>D-alanyl-D-alanine + H2O = 2 D-alanine</text>
        <dbReference type="Rhea" id="RHEA:20661"/>
        <dbReference type="ChEBI" id="CHEBI:15377"/>
        <dbReference type="ChEBI" id="CHEBI:57416"/>
        <dbReference type="ChEBI" id="CHEBI:57822"/>
        <dbReference type="EC" id="3.4.13.22"/>
    </reaction>
</comment>
<feature type="binding site" evidence="9">
    <location>
        <position position="165"/>
    </location>
    <ligand>
        <name>Zn(2+)</name>
        <dbReference type="ChEBI" id="CHEBI:29105"/>
        <note>catalytic</note>
    </ligand>
</feature>
<dbReference type="EC" id="3.4.13.22" evidence="9"/>
<evidence type="ECO:0000256" key="9">
    <source>
        <dbReference type="HAMAP-Rule" id="MF_01924"/>
    </source>
</evidence>
<dbReference type="GO" id="GO:0160237">
    <property type="term" value="F:D-Ala-D-Ala dipeptidase activity"/>
    <property type="evidence" value="ECO:0007669"/>
    <property type="project" value="UniProtKB-EC"/>
</dbReference>
<dbReference type="GO" id="GO:0006508">
    <property type="term" value="P:proteolysis"/>
    <property type="evidence" value="ECO:0007669"/>
    <property type="project" value="UniProtKB-KW"/>
</dbReference>
<feature type="site" description="Transition state stabilizer" evidence="9">
    <location>
        <position position="71"/>
    </location>
</feature>
<organism evidence="10 11">
    <name type="scientific">Caloramator proteoclasticus DSM 10124</name>
    <dbReference type="NCBI Taxonomy" id="1121262"/>
    <lineage>
        <taxon>Bacteria</taxon>
        <taxon>Bacillati</taxon>
        <taxon>Bacillota</taxon>
        <taxon>Clostridia</taxon>
        <taxon>Eubacteriales</taxon>
        <taxon>Clostridiaceae</taxon>
        <taxon>Caloramator</taxon>
    </lineage>
</organism>
<feature type="binding site" evidence="9">
    <location>
        <position position="105"/>
    </location>
    <ligand>
        <name>Zn(2+)</name>
        <dbReference type="ChEBI" id="CHEBI:29105"/>
        <note>catalytic</note>
    </ligand>
</feature>
<evidence type="ECO:0000256" key="1">
    <source>
        <dbReference type="ARBA" id="ARBA00001362"/>
    </source>
</evidence>
<dbReference type="RefSeq" id="WP_073249062.1">
    <property type="nucleotide sequence ID" value="NZ_FQVG01000033.1"/>
</dbReference>
<evidence type="ECO:0000256" key="4">
    <source>
        <dbReference type="ARBA" id="ARBA00022801"/>
    </source>
</evidence>
<evidence type="ECO:0000256" key="6">
    <source>
        <dbReference type="ARBA" id="ARBA00022997"/>
    </source>
</evidence>
<dbReference type="AlphaFoldDB" id="A0A1M4YS29"/>
<comment type="cofactor">
    <cofactor evidence="9">
        <name>Zn(2+)</name>
        <dbReference type="ChEBI" id="CHEBI:29105"/>
    </cofactor>
    <text evidence="9">Binds 1 zinc ion per subunit.</text>
</comment>
<dbReference type="Proteomes" id="UP000184423">
    <property type="component" value="Unassembled WGS sequence"/>
</dbReference>
<dbReference type="InterPro" id="IPR009045">
    <property type="entry name" value="Zn_M74/Hedgehog-like"/>
</dbReference>
<keyword evidence="2 9" id="KW-0645">Protease</keyword>
<accession>A0A1M4YS29</accession>
<dbReference type="HAMAP" id="MF_01924">
    <property type="entry name" value="A_A_dipeptidase"/>
    <property type="match status" value="1"/>
</dbReference>
<proteinExistence type="inferred from homology"/>
<keyword evidence="3 9" id="KW-0479">Metal-binding</keyword>
<name>A0A1M4YS29_9CLOT</name>
<keyword evidence="6 9" id="KW-0224">Dipeptidase</keyword>
<dbReference type="PANTHER" id="PTHR43126:SF1">
    <property type="entry name" value="D-ALANYL-D-ALANINE DIPEPTIDASE"/>
    <property type="match status" value="1"/>
</dbReference>
<evidence type="ECO:0000256" key="7">
    <source>
        <dbReference type="ARBA" id="ARBA00023049"/>
    </source>
</evidence>
<evidence type="ECO:0000256" key="3">
    <source>
        <dbReference type="ARBA" id="ARBA00022723"/>
    </source>
</evidence>
<evidence type="ECO:0000313" key="10">
    <source>
        <dbReference type="EMBL" id="SHF08523.1"/>
    </source>
</evidence>
<gene>
    <name evidence="10" type="ORF">SAMN02746091_01736</name>
</gene>
<keyword evidence="7 9" id="KW-0482">Metalloprotease</keyword>
<dbReference type="SUPFAM" id="SSF55166">
    <property type="entry name" value="Hedgehog/DD-peptidase"/>
    <property type="match status" value="1"/>
</dbReference>
<sequence>MRSDFDLVDVSILTDKIIFDIRYATDRNFFKRRFYIDERCLLRYGTAKKLIKVNEYLLKLGFKLKVWDAYRPLSVQRIMWEAVKNEDYIAPPWRGSIHNRGAAVDVTLVDINNKEVEMPSDFDDFSERASINYSYCSIEAINNREILAEAMMKNGFRRIESEWWHFYDEEFSKYEIL</sequence>
<feature type="binding site" evidence="9">
    <location>
        <position position="98"/>
    </location>
    <ligand>
        <name>Zn(2+)</name>
        <dbReference type="ChEBI" id="CHEBI:29105"/>
        <note>catalytic</note>
    </ligand>
</feature>
<dbReference type="GO" id="GO:0008237">
    <property type="term" value="F:metallopeptidase activity"/>
    <property type="evidence" value="ECO:0007669"/>
    <property type="project" value="UniProtKB-KW"/>
</dbReference>
<feature type="active site" description="Proton donor/acceptor" evidence="9">
    <location>
        <position position="162"/>
    </location>
</feature>
<keyword evidence="8" id="KW-0961">Cell wall biogenesis/degradation</keyword>
<comment type="similarity">
    <text evidence="9">Belongs to the peptidase M15D family.</text>
</comment>
<dbReference type="GO" id="GO:0008270">
    <property type="term" value="F:zinc ion binding"/>
    <property type="evidence" value="ECO:0007669"/>
    <property type="project" value="UniProtKB-UniRule"/>
</dbReference>
<dbReference type="PIRSF" id="PIRSF026671">
    <property type="entry name" value="AA_dipeptidase"/>
    <property type="match status" value="1"/>
</dbReference>
<dbReference type="Gene3D" id="3.30.1380.10">
    <property type="match status" value="1"/>
</dbReference>
<dbReference type="EMBL" id="FQVG01000033">
    <property type="protein sequence ID" value="SHF08523.1"/>
    <property type="molecule type" value="Genomic_DNA"/>
</dbReference>
<dbReference type="CDD" id="cd14840">
    <property type="entry name" value="D-Ala-D-Ala_dipeptidase_Aad"/>
    <property type="match status" value="1"/>
</dbReference>
<comment type="function">
    <text evidence="9">Catalyzes hydrolysis of the D-alanyl-D-alanine dipeptide.</text>
</comment>
<reference evidence="11" key="1">
    <citation type="submission" date="2016-11" db="EMBL/GenBank/DDBJ databases">
        <authorList>
            <person name="Varghese N."/>
            <person name="Submissions S."/>
        </authorList>
    </citation>
    <scope>NUCLEOTIDE SEQUENCE [LARGE SCALE GENOMIC DNA]</scope>
    <source>
        <strain evidence="11">DSM 10124</strain>
    </source>
</reference>
<keyword evidence="5 9" id="KW-0862">Zinc</keyword>
<evidence type="ECO:0000313" key="11">
    <source>
        <dbReference type="Proteomes" id="UP000184423"/>
    </source>
</evidence>
<protein>
    <recommendedName>
        <fullName evidence="9">D-alanyl-D-alanine dipeptidase</fullName>
        <shortName evidence="9">D-Ala-D-Ala dipeptidase</shortName>
        <ecNumber evidence="9">3.4.13.22</ecNumber>
    </recommendedName>
</protein>
<dbReference type="InterPro" id="IPR000755">
    <property type="entry name" value="A_A_dipeptidase"/>
</dbReference>
<evidence type="ECO:0000256" key="8">
    <source>
        <dbReference type="ARBA" id="ARBA00023316"/>
    </source>
</evidence>
<evidence type="ECO:0000256" key="5">
    <source>
        <dbReference type="ARBA" id="ARBA00022833"/>
    </source>
</evidence>
<dbReference type="Pfam" id="PF01427">
    <property type="entry name" value="Peptidase_M15"/>
    <property type="match status" value="1"/>
</dbReference>
<keyword evidence="11" id="KW-1185">Reference proteome</keyword>